<name>A0A2I1IKV5_9ACTO</name>
<proteinExistence type="predicted"/>
<dbReference type="Proteomes" id="UP000235122">
    <property type="component" value="Unassembled WGS sequence"/>
</dbReference>
<organism evidence="1 2">
    <name type="scientific">Winkia neuii</name>
    <dbReference type="NCBI Taxonomy" id="33007"/>
    <lineage>
        <taxon>Bacteria</taxon>
        <taxon>Bacillati</taxon>
        <taxon>Actinomycetota</taxon>
        <taxon>Actinomycetes</taxon>
        <taxon>Actinomycetales</taxon>
        <taxon>Actinomycetaceae</taxon>
        <taxon>Winkia</taxon>
    </lineage>
</organism>
<dbReference type="Pfam" id="PF11382">
    <property type="entry name" value="MctB"/>
    <property type="match status" value="1"/>
</dbReference>
<dbReference type="RefSeq" id="WP_024332195.1">
    <property type="nucleotide sequence ID" value="NZ_JASOXK010000009.1"/>
</dbReference>
<reference evidence="1 2" key="1">
    <citation type="submission" date="2017-12" db="EMBL/GenBank/DDBJ databases">
        <title>Phylogenetic diversity of female urinary microbiome.</title>
        <authorList>
            <person name="Thomas-White K."/>
            <person name="Wolfe A.J."/>
        </authorList>
    </citation>
    <scope>NUCLEOTIDE SEQUENCE [LARGE SCALE GENOMIC DNA]</scope>
    <source>
        <strain evidence="1 2">UMB0402</strain>
    </source>
</reference>
<protein>
    <submittedName>
        <fullName evidence="1">Copper transporter</fullName>
    </submittedName>
</protein>
<dbReference type="InterPro" id="IPR021522">
    <property type="entry name" value="MctB"/>
</dbReference>
<evidence type="ECO:0000313" key="1">
    <source>
        <dbReference type="EMBL" id="PKY71732.1"/>
    </source>
</evidence>
<gene>
    <name evidence="1" type="ORF">CYJ19_08390</name>
</gene>
<accession>A0A2I1IKV5</accession>
<evidence type="ECO:0000313" key="2">
    <source>
        <dbReference type="Proteomes" id="UP000235122"/>
    </source>
</evidence>
<dbReference type="STRING" id="33007.HMPREF3198_01737"/>
<dbReference type="EMBL" id="PKKO01000005">
    <property type="protein sequence ID" value="PKY71732.1"/>
    <property type="molecule type" value="Genomic_DNA"/>
</dbReference>
<sequence length="310" mass="31328">MIDFRYHLVSLMAVLIALTLGVILGAGPLQGPLSSALTGQVNRLTEQQATLNEQLSEAHKSVQNSDSYVNGLAAAVLPGSLKDQKVGLIVLPGAEADDVKTISDKLGQAGAKVVGQVSLEADWFTQSRESYRKSLVSSITSYLETAPEGGASTGAIMGSGAVQLLTAPGDKSNALAEVLTAKSAPLATITKNVSEPAKSVVVIGPRNPDAVAKNGKKAGKTYSDDSVTGLAQAVAKSPESGVLVGSAAAEDCFIAKVRAGGVSVATVDSISQISAAVSTPLALSAAKAGHPGAFGFQTGADKPLPPVKAQ</sequence>
<comment type="caution">
    <text evidence="1">The sequence shown here is derived from an EMBL/GenBank/DDBJ whole genome shotgun (WGS) entry which is preliminary data.</text>
</comment>
<dbReference type="GO" id="GO:0016020">
    <property type="term" value="C:membrane"/>
    <property type="evidence" value="ECO:0007669"/>
    <property type="project" value="InterPro"/>
</dbReference>
<dbReference type="GeneID" id="35866472"/>
<dbReference type="AlphaFoldDB" id="A0A2I1IKV5"/>
<keyword evidence="2" id="KW-1185">Reference proteome</keyword>
<dbReference type="GO" id="GO:0055070">
    <property type="term" value="P:copper ion homeostasis"/>
    <property type="evidence" value="ECO:0007669"/>
    <property type="project" value="InterPro"/>
</dbReference>